<evidence type="ECO:0000313" key="14">
    <source>
        <dbReference type="Proteomes" id="UP000237466"/>
    </source>
</evidence>
<dbReference type="FunFam" id="1.10.600.10:FF:000002">
    <property type="entry name" value="Octaprenyl diphosphate synthase"/>
    <property type="match status" value="1"/>
</dbReference>
<dbReference type="PANTHER" id="PTHR12001">
    <property type="entry name" value="GERANYLGERANYL PYROPHOSPHATE SYNTHASE"/>
    <property type="match status" value="1"/>
</dbReference>
<dbReference type="AlphaFoldDB" id="A0A2S3R5Q2"/>
<comment type="caution">
    <text evidence="13">The sequence shown here is derived from an EMBL/GenBank/DDBJ whole genome shotgun (WGS) entry which is preliminary data.</text>
</comment>
<dbReference type="GO" id="GO:0046872">
    <property type="term" value="F:metal ion binding"/>
    <property type="evidence" value="ECO:0007669"/>
    <property type="project" value="UniProtKB-KW"/>
</dbReference>
<protein>
    <recommendedName>
        <fullName evidence="9">Octaprenyl diphosphate synthase</fullName>
        <ecNumber evidence="8">2.5.1.90</ecNumber>
    </recommendedName>
    <alternativeName>
        <fullName evidence="11">All-trans-octaprenyl-diphosphate synthase</fullName>
    </alternativeName>
    <alternativeName>
        <fullName evidence="10">Octaprenyl pyrophosphate synthase</fullName>
    </alternativeName>
</protein>
<accession>A0A2S3R5Q2</accession>
<dbReference type="PROSITE" id="PS00444">
    <property type="entry name" value="POLYPRENYL_SYNTHASE_2"/>
    <property type="match status" value="1"/>
</dbReference>
<keyword evidence="4" id="KW-0479">Metal-binding</keyword>
<proteinExistence type="inferred from homology"/>
<evidence type="ECO:0000313" key="13">
    <source>
        <dbReference type="EMBL" id="POB49016.1"/>
    </source>
</evidence>
<dbReference type="GO" id="GO:0106350">
    <property type="term" value="F:all-trans-octaprenyl-diphosphate synthase activity"/>
    <property type="evidence" value="ECO:0007669"/>
    <property type="project" value="UniProtKB-EC"/>
</dbReference>
<evidence type="ECO:0000256" key="3">
    <source>
        <dbReference type="ARBA" id="ARBA00022679"/>
    </source>
</evidence>
<sequence length="333" mass="36222">MQGLTSAGYTMDFKTIQALTADDMAKVNETIQAQLNSDVSLINQLGFYIISGGGKRLRPLLAVLSARALGYQGNAHTTAAAFIEFIHTATLLHDDVVDESDMRRGKATANAAFGNAASVLVGDFIYTRSFQMMTELGSMKILKLMSDAVNIIAEGEVLQLMNCNDPDTTEESYMQVIYSKTARLFEAATQIGAILNDAPAEVETALQNYGKYLGTAFQLIDDVMDYTSDGEEMGKNVGDDLAEGKPTLPLLHAMRHTNAENAQMIREAIENANGMERLDDILAVMQQAGSLTYTEAKAMEEADKAIAELQVLPESQYKQALIALAHMAVKRSK</sequence>
<dbReference type="NCBIfam" id="NF008140">
    <property type="entry name" value="PRK10888.1"/>
    <property type="match status" value="1"/>
</dbReference>
<dbReference type="SFLD" id="SFLDS00005">
    <property type="entry name" value="Isoprenoid_Synthase_Type_I"/>
    <property type="match status" value="1"/>
</dbReference>
<dbReference type="EC" id="2.5.1.90" evidence="8"/>
<comment type="similarity">
    <text evidence="2 12">Belongs to the FPP/GGPP synthase family.</text>
</comment>
<evidence type="ECO:0000256" key="4">
    <source>
        <dbReference type="ARBA" id="ARBA00022723"/>
    </source>
</evidence>
<dbReference type="PROSITE" id="PS00723">
    <property type="entry name" value="POLYPRENYL_SYNTHASE_1"/>
    <property type="match status" value="1"/>
</dbReference>
<organism evidence="13 14">
    <name type="scientific">Vibrio vulnificus</name>
    <dbReference type="NCBI Taxonomy" id="672"/>
    <lineage>
        <taxon>Bacteria</taxon>
        <taxon>Pseudomonadati</taxon>
        <taxon>Pseudomonadota</taxon>
        <taxon>Gammaproteobacteria</taxon>
        <taxon>Vibrionales</taxon>
        <taxon>Vibrionaceae</taxon>
        <taxon>Vibrio</taxon>
    </lineage>
</organism>
<keyword evidence="5" id="KW-0460">Magnesium</keyword>
<evidence type="ECO:0000256" key="1">
    <source>
        <dbReference type="ARBA" id="ARBA00001946"/>
    </source>
</evidence>
<evidence type="ECO:0000256" key="5">
    <source>
        <dbReference type="ARBA" id="ARBA00022842"/>
    </source>
</evidence>
<dbReference type="Gene3D" id="1.10.600.10">
    <property type="entry name" value="Farnesyl Diphosphate Synthase"/>
    <property type="match status" value="1"/>
</dbReference>
<gene>
    <name evidence="13" type="ORF">CRN52_06000</name>
</gene>
<evidence type="ECO:0000256" key="10">
    <source>
        <dbReference type="ARBA" id="ARBA00079637"/>
    </source>
</evidence>
<dbReference type="SUPFAM" id="SSF48576">
    <property type="entry name" value="Terpenoid synthases"/>
    <property type="match status" value="1"/>
</dbReference>
<dbReference type="CDD" id="cd00685">
    <property type="entry name" value="Trans_IPPS_HT"/>
    <property type="match status" value="1"/>
</dbReference>
<evidence type="ECO:0000256" key="6">
    <source>
        <dbReference type="ARBA" id="ARBA00051506"/>
    </source>
</evidence>
<reference evidence="13 14" key="1">
    <citation type="journal article" date="2018" name="Front. Microbiol.">
        <title>Phylogeny of Vibrio vulnificus from the Analysis of the Core-Genome: Implications for Intra-Species Taxonomy.</title>
        <authorList>
            <person name="Roig F.J."/>
            <person name="Gonzalez-Candelas F."/>
            <person name="Sanjuan E."/>
            <person name="Fouz B."/>
            <person name="Feil E.J."/>
            <person name="Llorens C."/>
            <person name="Baker-Austin C."/>
            <person name="Oliver J.D."/>
            <person name="Danin-Poleg Y."/>
            <person name="Gibas C.J."/>
            <person name="Kashi Y."/>
            <person name="Gulig P.A."/>
            <person name="Morrison S.S."/>
            <person name="Amaro C."/>
        </authorList>
    </citation>
    <scope>NUCLEOTIDE SEQUENCE [LARGE SCALE GENOMIC DNA]</scope>
    <source>
        <strain evidence="13 14">CECT4608</strain>
    </source>
</reference>
<evidence type="ECO:0000256" key="7">
    <source>
        <dbReference type="ARBA" id="ARBA00055029"/>
    </source>
</evidence>
<dbReference type="GO" id="GO:0008299">
    <property type="term" value="P:isoprenoid biosynthetic process"/>
    <property type="evidence" value="ECO:0007669"/>
    <property type="project" value="InterPro"/>
</dbReference>
<evidence type="ECO:0000256" key="2">
    <source>
        <dbReference type="ARBA" id="ARBA00006706"/>
    </source>
</evidence>
<comment type="catalytic activity">
    <reaction evidence="6">
        <text>5 isopentenyl diphosphate + (2E,6E)-farnesyl diphosphate = all-trans-octaprenyl diphosphate + 5 diphosphate</text>
        <dbReference type="Rhea" id="RHEA:27798"/>
        <dbReference type="ChEBI" id="CHEBI:33019"/>
        <dbReference type="ChEBI" id="CHEBI:57711"/>
        <dbReference type="ChEBI" id="CHEBI:128769"/>
        <dbReference type="ChEBI" id="CHEBI:175763"/>
        <dbReference type="EC" id="2.5.1.90"/>
    </reaction>
</comment>
<evidence type="ECO:0000256" key="12">
    <source>
        <dbReference type="RuleBase" id="RU004466"/>
    </source>
</evidence>
<dbReference type="InterPro" id="IPR033749">
    <property type="entry name" value="Polyprenyl_synt_CS"/>
</dbReference>
<evidence type="ECO:0000256" key="11">
    <source>
        <dbReference type="ARBA" id="ARBA00083124"/>
    </source>
</evidence>
<dbReference type="Proteomes" id="UP000237466">
    <property type="component" value="Unassembled WGS sequence"/>
</dbReference>
<dbReference type="InterPro" id="IPR008949">
    <property type="entry name" value="Isoprenoid_synthase_dom_sf"/>
</dbReference>
<name>A0A2S3R5Q2_VIBVL</name>
<dbReference type="PANTHER" id="PTHR12001:SF69">
    <property type="entry name" value="ALL TRANS-POLYPRENYL-DIPHOSPHATE SYNTHASE PDSS1"/>
    <property type="match status" value="1"/>
</dbReference>
<comment type="function">
    <text evidence="7">Supplies octaprenyl diphosphate, the precursor for the side chain of the isoprenoid quinones ubiquinone and menaquinone.</text>
</comment>
<evidence type="ECO:0000256" key="9">
    <source>
        <dbReference type="ARBA" id="ARBA00072473"/>
    </source>
</evidence>
<dbReference type="EMBL" id="PDGH01000054">
    <property type="protein sequence ID" value="POB49016.1"/>
    <property type="molecule type" value="Genomic_DNA"/>
</dbReference>
<dbReference type="InterPro" id="IPR000092">
    <property type="entry name" value="Polyprenyl_synt"/>
</dbReference>
<evidence type="ECO:0000256" key="8">
    <source>
        <dbReference type="ARBA" id="ARBA00066511"/>
    </source>
</evidence>
<comment type="cofactor">
    <cofactor evidence="1">
        <name>Mg(2+)</name>
        <dbReference type="ChEBI" id="CHEBI:18420"/>
    </cofactor>
</comment>
<dbReference type="Pfam" id="PF00348">
    <property type="entry name" value="polyprenyl_synt"/>
    <property type="match status" value="1"/>
</dbReference>
<keyword evidence="3 12" id="KW-0808">Transferase</keyword>